<keyword evidence="1" id="KW-0175">Coiled coil</keyword>
<dbReference type="KEGG" id="csol:105366374"/>
<dbReference type="AlphaFoldDB" id="A0AAJ7E0F3"/>
<evidence type="ECO:0000256" key="1">
    <source>
        <dbReference type="SAM" id="Coils"/>
    </source>
</evidence>
<feature type="compositionally biased region" description="Acidic residues" evidence="2">
    <location>
        <begin position="55"/>
        <end position="67"/>
    </location>
</feature>
<name>A0AAJ7E0F3_9HYME</name>
<feature type="compositionally biased region" description="Polar residues" evidence="2">
    <location>
        <begin position="225"/>
        <end position="238"/>
    </location>
</feature>
<gene>
    <name evidence="4" type="primary">LOC105366374</name>
</gene>
<reference evidence="4" key="1">
    <citation type="submission" date="2025-08" db="UniProtKB">
        <authorList>
            <consortium name="RefSeq"/>
        </authorList>
    </citation>
    <scope>IDENTIFICATION</scope>
</reference>
<evidence type="ECO:0000313" key="4">
    <source>
        <dbReference type="RefSeq" id="XP_011503098.1"/>
    </source>
</evidence>
<evidence type="ECO:0000256" key="2">
    <source>
        <dbReference type="SAM" id="MobiDB-lite"/>
    </source>
</evidence>
<proteinExistence type="predicted"/>
<feature type="coiled-coil region" evidence="1">
    <location>
        <begin position="256"/>
        <end position="293"/>
    </location>
</feature>
<dbReference type="GeneID" id="105366374"/>
<feature type="region of interest" description="Disordered" evidence="2">
    <location>
        <begin position="199"/>
        <end position="238"/>
    </location>
</feature>
<accession>A0AAJ7E0F3</accession>
<feature type="region of interest" description="Disordered" evidence="2">
    <location>
        <begin position="49"/>
        <end position="75"/>
    </location>
</feature>
<sequence length="328" mass="36806">MSKNLNEVEKCTNVGPLNAKITKSEELINPQNERKKSARKMSRLANKLRLSGGADVDDVSGEEIMNDQDDKDKDQTENAALSSELFDKDKLLMKQPLPSTGDPRVDEMLECALESLEEAGKALASLGENLEHELKLFLIELMGRTRKWTSQVESKIEWTRQTVFELHKELTTQVATLRDSQRESAVLQKKLMNENSKFNAPAENMESPNREKSNLTVNKGDCGKMSNSPSRAQSSRFGTCTENVDDTCQTSQDAEYERLEGCLAELECEVLELRKENQRIVKDRAEYENAIQRALLKGVSSLNVEALKVLRCTPIQSCGPPCENTTSM</sequence>
<evidence type="ECO:0000313" key="3">
    <source>
        <dbReference type="Proteomes" id="UP000695007"/>
    </source>
</evidence>
<keyword evidence="3" id="KW-1185">Reference proteome</keyword>
<dbReference type="RefSeq" id="XP_011503098.1">
    <property type="nucleotide sequence ID" value="XM_011504796.1"/>
</dbReference>
<protein>
    <submittedName>
        <fullName evidence="4">Uncharacterized protein LOC105366374</fullName>
    </submittedName>
</protein>
<organism evidence="3 4">
    <name type="scientific">Ceratosolen solmsi marchali</name>
    <dbReference type="NCBI Taxonomy" id="326594"/>
    <lineage>
        <taxon>Eukaryota</taxon>
        <taxon>Metazoa</taxon>
        <taxon>Ecdysozoa</taxon>
        <taxon>Arthropoda</taxon>
        <taxon>Hexapoda</taxon>
        <taxon>Insecta</taxon>
        <taxon>Pterygota</taxon>
        <taxon>Neoptera</taxon>
        <taxon>Endopterygota</taxon>
        <taxon>Hymenoptera</taxon>
        <taxon>Apocrita</taxon>
        <taxon>Proctotrupomorpha</taxon>
        <taxon>Chalcidoidea</taxon>
        <taxon>Agaonidae</taxon>
        <taxon>Agaoninae</taxon>
        <taxon>Ceratosolen</taxon>
    </lineage>
</organism>
<dbReference type="Proteomes" id="UP000695007">
    <property type="component" value="Unplaced"/>
</dbReference>